<dbReference type="Pfam" id="PF05617">
    <property type="entry name" value="Prolamin_like"/>
    <property type="match status" value="1"/>
</dbReference>
<evidence type="ECO:0000313" key="5">
    <source>
        <dbReference type="Proteomes" id="UP000026915"/>
    </source>
</evidence>
<gene>
    <name evidence="4" type="ORF">TCM_044499</name>
</gene>
<dbReference type="AlphaFoldDB" id="A0A061FR64"/>
<dbReference type="HOGENOM" id="CLU_2089203_0_0_1"/>
<dbReference type="InParanoid" id="A0A061FR64"/>
<proteinExistence type="predicted"/>
<dbReference type="Gramene" id="EOY19403">
    <property type="protein sequence ID" value="EOY19403"/>
    <property type="gene ID" value="TCM_044499"/>
</dbReference>
<dbReference type="InterPro" id="IPR008502">
    <property type="entry name" value="Prolamin-like"/>
</dbReference>
<keyword evidence="1 2" id="KW-0732">Signal</keyword>
<evidence type="ECO:0000256" key="1">
    <source>
        <dbReference type="ARBA" id="ARBA00022729"/>
    </source>
</evidence>
<dbReference type="PANTHER" id="PTHR31951:SF22">
    <property type="entry name" value="ECA1 GAMETOGENESIS RELATED FAMILY"/>
    <property type="match status" value="1"/>
</dbReference>
<keyword evidence="5" id="KW-1185">Reference proteome</keyword>
<organism evidence="4 5">
    <name type="scientific">Theobroma cacao</name>
    <name type="common">Cacao</name>
    <name type="synonym">Cocoa</name>
    <dbReference type="NCBI Taxonomy" id="3641"/>
    <lineage>
        <taxon>Eukaryota</taxon>
        <taxon>Viridiplantae</taxon>
        <taxon>Streptophyta</taxon>
        <taxon>Embryophyta</taxon>
        <taxon>Tracheophyta</taxon>
        <taxon>Spermatophyta</taxon>
        <taxon>Magnoliopsida</taxon>
        <taxon>eudicotyledons</taxon>
        <taxon>Gunneridae</taxon>
        <taxon>Pentapetalae</taxon>
        <taxon>rosids</taxon>
        <taxon>malvids</taxon>
        <taxon>Malvales</taxon>
        <taxon>Malvaceae</taxon>
        <taxon>Byttnerioideae</taxon>
        <taxon>Theobroma</taxon>
    </lineage>
</organism>
<evidence type="ECO:0000259" key="3">
    <source>
        <dbReference type="Pfam" id="PF05617"/>
    </source>
</evidence>
<dbReference type="OMA" id="QAYNCES"/>
<protein>
    <recommendedName>
        <fullName evidence="3">Prolamin-like domain-containing protein</fullName>
    </recommendedName>
</protein>
<sequence length="118" mass="13065">MASFNVLSLLVVLFVTSGAVMSIEVADPIQAYNCESKMSLNCVMGVFASIFNNTEMVTDKCCGELIVLGQVCHNALFKRTLQLPKFRKIDSSLILKRSIRTWNKCALLIDSIAQSPYP</sequence>
<evidence type="ECO:0000256" key="2">
    <source>
        <dbReference type="SAM" id="SignalP"/>
    </source>
</evidence>
<feature type="domain" description="Prolamin-like" evidence="3">
    <location>
        <begin position="33"/>
        <end position="105"/>
    </location>
</feature>
<reference evidence="4 5" key="1">
    <citation type="journal article" date="2013" name="Genome Biol.">
        <title>The genome sequence of the most widely cultivated cacao type and its use to identify candidate genes regulating pod color.</title>
        <authorList>
            <person name="Motamayor J.C."/>
            <person name="Mockaitis K."/>
            <person name="Schmutz J."/>
            <person name="Haiminen N."/>
            <person name="Iii D.L."/>
            <person name="Cornejo O."/>
            <person name="Findley S.D."/>
            <person name="Zheng P."/>
            <person name="Utro F."/>
            <person name="Royaert S."/>
            <person name="Saski C."/>
            <person name="Jenkins J."/>
            <person name="Podicheti R."/>
            <person name="Zhao M."/>
            <person name="Scheffler B.E."/>
            <person name="Stack J.C."/>
            <person name="Feltus F.A."/>
            <person name="Mustiga G.M."/>
            <person name="Amores F."/>
            <person name="Phillips W."/>
            <person name="Marelli J.P."/>
            <person name="May G.D."/>
            <person name="Shapiro H."/>
            <person name="Ma J."/>
            <person name="Bustamante C.D."/>
            <person name="Schnell R.J."/>
            <person name="Main D."/>
            <person name="Gilbert D."/>
            <person name="Parida L."/>
            <person name="Kuhn D.N."/>
        </authorList>
    </citation>
    <scope>NUCLEOTIDE SEQUENCE [LARGE SCALE GENOMIC DNA]</scope>
    <source>
        <strain evidence="5">cv. Matina 1-6</strain>
    </source>
</reference>
<feature type="signal peptide" evidence="2">
    <location>
        <begin position="1"/>
        <end position="22"/>
    </location>
</feature>
<dbReference type="PANTHER" id="PTHR31951">
    <property type="entry name" value="BIFUNCTIONAL INHIBITOR/LIPID-TRANSFER PROTEIN/SEED STORAGE 2S ALBUMIN SUPERFAMILY PROTEIN-RELATED"/>
    <property type="match status" value="1"/>
</dbReference>
<accession>A0A061FR64</accession>
<dbReference type="EMBL" id="CM001888">
    <property type="protein sequence ID" value="EOY19403.1"/>
    <property type="molecule type" value="Genomic_DNA"/>
</dbReference>
<dbReference type="Proteomes" id="UP000026915">
    <property type="component" value="Chromosome 10"/>
</dbReference>
<evidence type="ECO:0000313" key="4">
    <source>
        <dbReference type="EMBL" id="EOY19403.1"/>
    </source>
</evidence>
<name>A0A061FR64_THECC</name>
<feature type="chain" id="PRO_5001602291" description="Prolamin-like domain-containing protein" evidence="2">
    <location>
        <begin position="23"/>
        <end position="118"/>
    </location>
</feature>